<reference evidence="14 15" key="1">
    <citation type="journal article" date="2023" name="Genome Announc.">
        <title>Pan-Genome Analyses of the Genus Cohnella and Proposal of the Novel Species Cohnella silvisoli sp. nov., Isolated from Forest Soil.</title>
        <authorList>
            <person name="Wang C."/>
            <person name="Mao L."/>
            <person name="Bao G."/>
            <person name="Zhu H."/>
        </authorList>
    </citation>
    <scope>NUCLEOTIDE SEQUENCE [LARGE SCALE GENOMIC DNA]</scope>
    <source>
        <strain evidence="14 15">NL03-T5-1</strain>
    </source>
</reference>
<name>A0ABV1KXL9_9BACL</name>
<dbReference type="InterPro" id="IPR003660">
    <property type="entry name" value="HAMP_dom"/>
</dbReference>
<dbReference type="CDD" id="cd06225">
    <property type="entry name" value="HAMP"/>
    <property type="match status" value="1"/>
</dbReference>
<dbReference type="InterPro" id="IPR010559">
    <property type="entry name" value="Sig_transdc_His_kin_internal"/>
</dbReference>
<evidence type="ECO:0000256" key="9">
    <source>
        <dbReference type="ARBA" id="ARBA00022840"/>
    </source>
</evidence>
<evidence type="ECO:0000313" key="15">
    <source>
        <dbReference type="Proteomes" id="UP001493487"/>
    </source>
</evidence>
<dbReference type="InterPro" id="IPR003594">
    <property type="entry name" value="HATPase_dom"/>
</dbReference>
<dbReference type="SUPFAM" id="SSF158472">
    <property type="entry name" value="HAMP domain-like"/>
    <property type="match status" value="1"/>
</dbReference>
<dbReference type="EMBL" id="JASKHM010000011">
    <property type="protein sequence ID" value="MEQ4484547.1"/>
    <property type="molecule type" value="Genomic_DNA"/>
</dbReference>
<evidence type="ECO:0000256" key="7">
    <source>
        <dbReference type="ARBA" id="ARBA00022741"/>
    </source>
</evidence>
<dbReference type="PANTHER" id="PTHR34220:SF7">
    <property type="entry name" value="SENSOR HISTIDINE KINASE YPDA"/>
    <property type="match status" value="1"/>
</dbReference>
<dbReference type="InterPro" id="IPR004358">
    <property type="entry name" value="Sig_transdc_His_kin-like_C"/>
</dbReference>
<evidence type="ECO:0000256" key="2">
    <source>
        <dbReference type="ARBA" id="ARBA00004651"/>
    </source>
</evidence>
<dbReference type="InterPro" id="IPR036890">
    <property type="entry name" value="HATPase_C_sf"/>
</dbReference>
<dbReference type="PRINTS" id="PR00344">
    <property type="entry name" value="BCTRLSENSOR"/>
</dbReference>
<evidence type="ECO:0000256" key="8">
    <source>
        <dbReference type="ARBA" id="ARBA00022777"/>
    </source>
</evidence>
<evidence type="ECO:0000313" key="14">
    <source>
        <dbReference type="EMBL" id="MEQ4484547.1"/>
    </source>
</evidence>
<sequence length="587" mass="65996">MKRTSIRLRLMLLMICLTTLPVITVTWIATNNTRDSVEKEIINANESRMLWANQYLDELIQQIDILFYTLQINEPLMTGLNDSESTDVGVQFKTQNYISSTLKSAFYANSRKIDLLTLYSHLSQKAFSVNYVSSGIVSSLDISGGVWSRMRQTPLNMYFKQSGKGIYAFHGIYRFPDQKLLGGLSVRINRDVWEEVARILKSEPESSVFLLNDEGEMLSGSTESGYSQEIQSQIESLNIGNSELQFTSTGNYFYFMKKVNDGSLTVVKAVPSGTVAKSANATIKAGIVTGSLFAAASVLLSILVSLRISRPIVSLAKTMRNVHIHNFEIKSVQSHDEIGLLERGYNSMMQRIKELIEDEYQREIDVKNAQLSALQAQINPHFLNNTLHLIGGMALTKDAPEIYKITQVIGELLRYSISTDGDKVPLEFEIKHMRNYLFIQENRFIGRCNAIISINEDALEGMLPKFTLQPIVENAFEHGLQRKEGAWTIEVRVKRIGNHIAILIKDEGVGFTKERLEQLRMELLSGLSSKVDKSEQDEPRRRKGIGLKNVDARLKLHFGAKYGLRIVSNAGQGTIVIIKLPVSDRGA</sequence>
<dbReference type="GO" id="GO:0004673">
    <property type="term" value="F:protein histidine kinase activity"/>
    <property type="evidence" value="ECO:0007669"/>
    <property type="project" value="UniProtKB-EC"/>
</dbReference>
<organism evidence="14 15">
    <name type="scientific">Cohnella silvisoli</name>
    <dbReference type="NCBI Taxonomy" id="2873699"/>
    <lineage>
        <taxon>Bacteria</taxon>
        <taxon>Bacillati</taxon>
        <taxon>Bacillota</taxon>
        <taxon>Bacilli</taxon>
        <taxon>Bacillales</taxon>
        <taxon>Paenibacillaceae</taxon>
        <taxon>Cohnella</taxon>
    </lineage>
</organism>
<evidence type="ECO:0000256" key="10">
    <source>
        <dbReference type="ARBA" id="ARBA00023012"/>
    </source>
</evidence>
<keyword evidence="7" id="KW-0547">Nucleotide-binding</keyword>
<proteinExistence type="predicted"/>
<keyword evidence="10" id="KW-0902">Two-component regulatory system</keyword>
<keyword evidence="11" id="KW-0472">Membrane</keyword>
<keyword evidence="4" id="KW-1003">Cell membrane</keyword>
<keyword evidence="15" id="KW-1185">Reference proteome</keyword>
<keyword evidence="5" id="KW-0597">Phosphoprotein</keyword>
<dbReference type="SMART" id="SM00304">
    <property type="entry name" value="HAMP"/>
    <property type="match status" value="1"/>
</dbReference>
<keyword evidence="9" id="KW-0067">ATP-binding</keyword>
<feature type="domain" description="Histidine kinase" evidence="12">
    <location>
        <begin position="468"/>
        <end position="584"/>
    </location>
</feature>
<dbReference type="SUPFAM" id="SSF55874">
    <property type="entry name" value="ATPase domain of HSP90 chaperone/DNA topoisomerase II/histidine kinase"/>
    <property type="match status" value="1"/>
</dbReference>
<dbReference type="Gene3D" id="6.10.340.10">
    <property type="match status" value="1"/>
</dbReference>
<feature type="domain" description="HAMP" evidence="13">
    <location>
        <begin position="306"/>
        <end position="357"/>
    </location>
</feature>
<evidence type="ECO:0000256" key="6">
    <source>
        <dbReference type="ARBA" id="ARBA00022679"/>
    </source>
</evidence>
<evidence type="ECO:0000259" key="13">
    <source>
        <dbReference type="PROSITE" id="PS50885"/>
    </source>
</evidence>
<dbReference type="RefSeq" id="WP_232186854.1">
    <property type="nucleotide sequence ID" value="NZ_JAIOAP010000010.1"/>
</dbReference>
<evidence type="ECO:0000256" key="4">
    <source>
        <dbReference type="ARBA" id="ARBA00022475"/>
    </source>
</evidence>
<dbReference type="Pfam" id="PF02518">
    <property type="entry name" value="HATPase_c"/>
    <property type="match status" value="1"/>
</dbReference>
<dbReference type="PROSITE" id="PS50109">
    <property type="entry name" value="HIS_KIN"/>
    <property type="match status" value="1"/>
</dbReference>
<dbReference type="PANTHER" id="PTHR34220">
    <property type="entry name" value="SENSOR HISTIDINE KINASE YPDA"/>
    <property type="match status" value="1"/>
</dbReference>
<dbReference type="Pfam" id="PF06580">
    <property type="entry name" value="His_kinase"/>
    <property type="match status" value="1"/>
</dbReference>
<evidence type="ECO:0000256" key="11">
    <source>
        <dbReference type="ARBA" id="ARBA00023136"/>
    </source>
</evidence>
<evidence type="ECO:0000259" key="12">
    <source>
        <dbReference type="PROSITE" id="PS50109"/>
    </source>
</evidence>
<comment type="subcellular location">
    <subcellularLocation>
        <location evidence="2">Cell membrane</location>
        <topology evidence="2">Multi-pass membrane protein</topology>
    </subcellularLocation>
</comment>
<keyword evidence="6 14" id="KW-0808">Transferase</keyword>
<dbReference type="InterPro" id="IPR050640">
    <property type="entry name" value="Bact_2-comp_sensor_kinase"/>
</dbReference>
<keyword evidence="8 14" id="KW-0418">Kinase</keyword>
<evidence type="ECO:0000256" key="5">
    <source>
        <dbReference type="ARBA" id="ARBA00022553"/>
    </source>
</evidence>
<protein>
    <recommendedName>
        <fullName evidence="3">histidine kinase</fullName>
        <ecNumber evidence="3">2.7.13.3</ecNumber>
    </recommendedName>
</protein>
<comment type="catalytic activity">
    <reaction evidence="1">
        <text>ATP + protein L-histidine = ADP + protein N-phospho-L-histidine.</text>
        <dbReference type="EC" id="2.7.13.3"/>
    </reaction>
</comment>
<evidence type="ECO:0000256" key="1">
    <source>
        <dbReference type="ARBA" id="ARBA00000085"/>
    </source>
</evidence>
<dbReference type="EC" id="2.7.13.3" evidence="3"/>
<dbReference type="InterPro" id="IPR005467">
    <property type="entry name" value="His_kinase_dom"/>
</dbReference>
<evidence type="ECO:0000256" key="3">
    <source>
        <dbReference type="ARBA" id="ARBA00012438"/>
    </source>
</evidence>
<dbReference type="Gene3D" id="3.30.565.10">
    <property type="entry name" value="Histidine kinase-like ATPase, C-terminal domain"/>
    <property type="match status" value="1"/>
</dbReference>
<accession>A0ABV1KXL9</accession>
<dbReference type="PROSITE" id="PS50885">
    <property type="entry name" value="HAMP"/>
    <property type="match status" value="1"/>
</dbReference>
<gene>
    <name evidence="14" type="ORF">QJS35_19290</name>
</gene>
<dbReference type="Proteomes" id="UP001493487">
    <property type="component" value="Unassembled WGS sequence"/>
</dbReference>
<comment type="caution">
    <text evidence="14">The sequence shown here is derived from an EMBL/GenBank/DDBJ whole genome shotgun (WGS) entry which is preliminary data.</text>
</comment>